<keyword evidence="5 9" id="KW-1133">Transmembrane helix</keyword>
<keyword evidence="4 9" id="KW-0812">Transmembrane</keyword>
<evidence type="ECO:0000256" key="4">
    <source>
        <dbReference type="ARBA" id="ARBA00022692"/>
    </source>
</evidence>
<dbReference type="InterPro" id="IPR025713">
    <property type="entry name" value="MotB-like_N_dom"/>
</dbReference>
<protein>
    <submittedName>
        <fullName evidence="11">Chemotaxis protein MotB</fullName>
    </submittedName>
</protein>
<evidence type="ECO:0000256" key="8">
    <source>
        <dbReference type="SAM" id="MobiDB-lite"/>
    </source>
</evidence>
<dbReference type="PANTHER" id="PTHR30329">
    <property type="entry name" value="STATOR ELEMENT OF FLAGELLAR MOTOR COMPLEX"/>
    <property type="match status" value="1"/>
</dbReference>
<feature type="domain" description="OmpA-like" evidence="10">
    <location>
        <begin position="131"/>
        <end position="251"/>
    </location>
</feature>
<name>A0A316DUY4_9BACL</name>
<reference evidence="11 12" key="1">
    <citation type="submission" date="2018-05" db="EMBL/GenBank/DDBJ databases">
        <title>Genomic Encyclopedia of Type Strains, Phase IV (KMG-IV): sequencing the most valuable type-strain genomes for metagenomic binning, comparative biology and taxonomic classification.</title>
        <authorList>
            <person name="Goeker M."/>
        </authorList>
    </citation>
    <scope>NUCLEOTIDE SEQUENCE [LARGE SCALE GENOMIC DNA]</scope>
    <source>
        <strain evidence="11 12">DSM 18773</strain>
    </source>
</reference>
<evidence type="ECO:0000313" key="11">
    <source>
        <dbReference type="EMBL" id="PWK12992.1"/>
    </source>
</evidence>
<dbReference type="InterPro" id="IPR036737">
    <property type="entry name" value="OmpA-like_sf"/>
</dbReference>
<dbReference type="CDD" id="cd07185">
    <property type="entry name" value="OmpA_C-like"/>
    <property type="match status" value="1"/>
</dbReference>
<evidence type="ECO:0000256" key="5">
    <source>
        <dbReference type="ARBA" id="ARBA00022989"/>
    </source>
</evidence>
<accession>A0A316DUY4</accession>
<proteinExistence type="inferred from homology"/>
<comment type="caution">
    <text evidence="11">The sequence shown here is derived from an EMBL/GenBank/DDBJ whole genome shotgun (WGS) entry which is preliminary data.</text>
</comment>
<comment type="similarity">
    <text evidence="2">Belongs to the MotB family.</text>
</comment>
<dbReference type="Pfam" id="PF13677">
    <property type="entry name" value="MotB_plug"/>
    <property type="match status" value="1"/>
</dbReference>
<evidence type="ECO:0000256" key="6">
    <source>
        <dbReference type="ARBA" id="ARBA00023136"/>
    </source>
</evidence>
<dbReference type="OrthoDB" id="9815217at2"/>
<evidence type="ECO:0000256" key="3">
    <source>
        <dbReference type="ARBA" id="ARBA00022475"/>
    </source>
</evidence>
<dbReference type="EMBL" id="QGGL01000008">
    <property type="protein sequence ID" value="PWK12992.1"/>
    <property type="molecule type" value="Genomic_DNA"/>
</dbReference>
<organism evidence="11 12">
    <name type="scientific">Tumebacillus permanentifrigoris</name>
    <dbReference type="NCBI Taxonomy" id="378543"/>
    <lineage>
        <taxon>Bacteria</taxon>
        <taxon>Bacillati</taxon>
        <taxon>Bacillota</taxon>
        <taxon>Bacilli</taxon>
        <taxon>Bacillales</taxon>
        <taxon>Alicyclobacillaceae</taxon>
        <taxon>Tumebacillus</taxon>
    </lineage>
</organism>
<dbReference type="PROSITE" id="PS51123">
    <property type="entry name" value="OMPA_2"/>
    <property type="match status" value="1"/>
</dbReference>
<comment type="subcellular location">
    <subcellularLocation>
        <location evidence="1">Cell membrane</location>
        <topology evidence="1">Single-pass membrane protein</topology>
    </subcellularLocation>
</comment>
<gene>
    <name evidence="11" type="ORF">C7459_10810</name>
</gene>
<dbReference type="PANTHER" id="PTHR30329:SF16">
    <property type="entry name" value="CHEMOTAXIS MOTB PROTEIN"/>
    <property type="match status" value="1"/>
</dbReference>
<feature type="compositionally biased region" description="Polar residues" evidence="8">
    <location>
        <begin position="83"/>
        <end position="101"/>
    </location>
</feature>
<dbReference type="Pfam" id="PF00691">
    <property type="entry name" value="OmpA"/>
    <property type="match status" value="1"/>
</dbReference>
<dbReference type="GO" id="GO:0005886">
    <property type="term" value="C:plasma membrane"/>
    <property type="evidence" value="ECO:0007669"/>
    <property type="project" value="UniProtKB-SubCell"/>
</dbReference>
<sequence>MSSRRKKGHGGGHENHERWLITYSDLITLLMIFFVIMYAMSSVDQSKFDSLSVSLNKALKASNEIQMSNMGTSGIVSKRPETNQKPTDPQQQKSTAQQAAEQKQLDDLKKQVEKYVQQNNLAGMVNVLENAKGIQITLSDAALFDSGKAELKPDAQKILGGLSPFLKVLPNEIAVEGHTDNVPITSGKFPSNWELSAQRAINVLHFFEGAEVAHERLHAVGYADTVPLSPNDSDVHRSENRRVNLIIKRQFPMEPISPLAP</sequence>
<evidence type="ECO:0000256" key="9">
    <source>
        <dbReference type="SAM" id="Phobius"/>
    </source>
</evidence>
<dbReference type="InterPro" id="IPR006665">
    <property type="entry name" value="OmpA-like"/>
</dbReference>
<dbReference type="Proteomes" id="UP000245634">
    <property type="component" value="Unassembled WGS sequence"/>
</dbReference>
<keyword evidence="12" id="KW-1185">Reference proteome</keyword>
<dbReference type="SUPFAM" id="SSF103088">
    <property type="entry name" value="OmpA-like"/>
    <property type="match status" value="1"/>
</dbReference>
<feature type="region of interest" description="Disordered" evidence="8">
    <location>
        <begin position="69"/>
        <end position="104"/>
    </location>
</feature>
<evidence type="ECO:0000256" key="1">
    <source>
        <dbReference type="ARBA" id="ARBA00004162"/>
    </source>
</evidence>
<dbReference type="InterPro" id="IPR050330">
    <property type="entry name" value="Bact_OuterMem_StrucFunc"/>
</dbReference>
<dbReference type="Gene3D" id="3.30.1330.60">
    <property type="entry name" value="OmpA-like domain"/>
    <property type="match status" value="1"/>
</dbReference>
<dbReference type="AlphaFoldDB" id="A0A316DUY4"/>
<evidence type="ECO:0000256" key="2">
    <source>
        <dbReference type="ARBA" id="ARBA00008914"/>
    </source>
</evidence>
<feature type="transmembrane region" description="Helical" evidence="9">
    <location>
        <begin position="20"/>
        <end position="40"/>
    </location>
</feature>
<dbReference type="RefSeq" id="WP_109688884.1">
    <property type="nucleotide sequence ID" value="NZ_QGGL01000008.1"/>
</dbReference>
<keyword evidence="3" id="KW-1003">Cell membrane</keyword>
<evidence type="ECO:0000259" key="10">
    <source>
        <dbReference type="PROSITE" id="PS51123"/>
    </source>
</evidence>
<evidence type="ECO:0000256" key="7">
    <source>
        <dbReference type="PROSITE-ProRule" id="PRU00473"/>
    </source>
</evidence>
<evidence type="ECO:0000313" key="12">
    <source>
        <dbReference type="Proteomes" id="UP000245634"/>
    </source>
</evidence>
<keyword evidence="6 7" id="KW-0472">Membrane</keyword>